<dbReference type="Proteomes" id="UP000041254">
    <property type="component" value="Unassembled WGS sequence"/>
</dbReference>
<dbReference type="SUPFAM" id="SSF143456">
    <property type="entry name" value="VC0467-like"/>
    <property type="match status" value="1"/>
</dbReference>
<dbReference type="VEuPathDB" id="CryptoDB:Vbra_8831"/>
<feature type="chain" id="PRO_5005188774" evidence="2">
    <location>
        <begin position="26"/>
        <end position="407"/>
    </location>
</feature>
<dbReference type="PANTHER" id="PTHR31984">
    <property type="entry name" value="TRANSPORTER, PUTATIVE (DUF179)-RELATED"/>
    <property type="match status" value="1"/>
</dbReference>
<dbReference type="EMBL" id="CDMY01000373">
    <property type="protein sequence ID" value="CEM06947.1"/>
    <property type="molecule type" value="Genomic_DNA"/>
</dbReference>
<accession>A0A0G4F538</accession>
<keyword evidence="4" id="KW-1185">Reference proteome</keyword>
<keyword evidence="2" id="KW-0732">Signal</keyword>
<organism evidence="3 4">
    <name type="scientific">Vitrella brassicaformis (strain CCMP3155)</name>
    <dbReference type="NCBI Taxonomy" id="1169540"/>
    <lineage>
        <taxon>Eukaryota</taxon>
        <taxon>Sar</taxon>
        <taxon>Alveolata</taxon>
        <taxon>Colpodellida</taxon>
        <taxon>Vitrellaceae</taxon>
        <taxon>Vitrella</taxon>
    </lineage>
</organism>
<feature type="region of interest" description="Disordered" evidence="1">
    <location>
        <begin position="59"/>
        <end position="107"/>
    </location>
</feature>
<evidence type="ECO:0000256" key="1">
    <source>
        <dbReference type="SAM" id="MobiDB-lite"/>
    </source>
</evidence>
<dbReference type="AlphaFoldDB" id="A0A0G4F538"/>
<dbReference type="STRING" id="1169540.A0A0G4F538"/>
<dbReference type="InterPro" id="IPR003774">
    <property type="entry name" value="AlgH-like"/>
</dbReference>
<name>A0A0G4F538_VITBC</name>
<proteinExistence type="predicted"/>
<dbReference type="Gene3D" id="3.40.1740.10">
    <property type="entry name" value="VC0467-like"/>
    <property type="match status" value="1"/>
</dbReference>
<reference evidence="3 4" key="1">
    <citation type="submission" date="2014-11" db="EMBL/GenBank/DDBJ databases">
        <authorList>
            <person name="Zhu J."/>
            <person name="Qi W."/>
            <person name="Song R."/>
        </authorList>
    </citation>
    <scope>NUCLEOTIDE SEQUENCE [LARGE SCALE GENOMIC DNA]</scope>
</reference>
<sequence>MLTAVLIPSLLALFVALFTLPGSRAFIHNAARHPLPTHDSRRPFRRDLLRHPTSHSRVALNGIRWPGSTKPPADSSGGESDANKPNPRWFGGGQHQGGSNGAGSQANAQSKQLFVPAINPSTSDWREFRARLVAGSQGRFEQNSKNMQLMKGSGWIHSLENVEKGCLLMASPRARFNGDCFDHSVVLVLSHDPDLGSVGVILNYPLFQLGHQTDAPREFQDCWLCYGGPVGTNDVILLHSCKDIPEAKEVVKGIYQGGDPHACAERIRNQKASPNDFRFFLQFAAWAPGQLEQEVNLGWWVVAAPSTDLIWSLPPGPKQPSSSDKSPAIWKLCLQQLGGDNANLAAKSVLDAPPGALEAAEARAASATPAGALSVGEGLEGPGGARGISFSWDGLFDSSEGDKEEES</sequence>
<evidence type="ECO:0000313" key="4">
    <source>
        <dbReference type="Proteomes" id="UP000041254"/>
    </source>
</evidence>
<evidence type="ECO:0000313" key="3">
    <source>
        <dbReference type="EMBL" id="CEM06947.1"/>
    </source>
</evidence>
<dbReference type="InParanoid" id="A0A0G4F538"/>
<dbReference type="PANTHER" id="PTHR31984:SF17">
    <property type="entry name" value="TRANSCRIPTIONAL REGULATOR"/>
    <property type="match status" value="1"/>
</dbReference>
<dbReference type="OrthoDB" id="272750at2759"/>
<protein>
    <submittedName>
        <fullName evidence="3">Uncharacterized protein</fullName>
    </submittedName>
</protein>
<feature type="compositionally biased region" description="Gly residues" evidence="1">
    <location>
        <begin position="90"/>
        <end position="101"/>
    </location>
</feature>
<gene>
    <name evidence="3" type="ORF">Vbra_8831</name>
</gene>
<feature type="signal peptide" evidence="2">
    <location>
        <begin position="1"/>
        <end position="25"/>
    </location>
</feature>
<dbReference type="Pfam" id="PF02622">
    <property type="entry name" value="DUF179"/>
    <property type="match status" value="1"/>
</dbReference>
<evidence type="ECO:0000256" key="2">
    <source>
        <dbReference type="SAM" id="SignalP"/>
    </source>
</evidence>